<feature type="domain" description="FANCI solenoid 1" evidence="2">
    <location>
        <begin position="105"/>
        <end position="306"/>
    </location>
</feature>
<keyword evidence="7" id="KW-1185">Reference proteome</keyword>
<dbReference type="InterPro" id="IPR029312">
    <property type="entry name" value="FANCI_HD2"/>
</dbReference>
<dbReference type="Pfam" id="PF14680">
    <property type="entry name" value="FANCI_HD2"/>
    <property type="match status" value="1"/>
</dbReference>
<evidence type="ECO:0000259" key="3">
    <source>
        <dbReference type="Pfam" id="PF14676"/>
    </source>
</evidence>
<dbReference type="OrthoDB" id="195089at2759"/>
<dbReference type="GO" id="GO:0006281">
    <property type="term" value="P:DNA repair"/>
    <property type="evidence" value="ECO:0007669"/>
    <property type="project" value="InterPro"/>
</dbReference>
<comment type="caution">
    <text evidence="6">The sequence shown here is derived from an EMBL/GenBank/DDBJ whole genome shotgun (WGS) entry which is preliminary data.</text>
</comment>
<dbReference type="InterPro" id="IPR029315">
    <property type="entry name" value="FANCI_S2"/>
</dbReference>
<dbReference type="AlphaFoldDB" id="A0A9P6KE58"/>
<evidence type="ECO:0000256" key="1">
    <source>
        <dbReference type="SAM" id="MobiDB-lite"/>
    </source>
</evidence>
<name>A0A9P6KE58_9FUNG</name>
<proteinExistence type="predicted"/>
<feature type="domain" description="FANCI helical" evidence="4">
    <location>
        <begin position="310"/>
        <end position="392"/>
    </location>
</feature>
<evidence type="ECO:0000313" key="6">
    <source>
        <dbReference type="EMBL" id="KAF9581425.1"/>
    </source>
</evidence>
<gene>
    <name evidence="6" type="ORF">BGW38_001552</name>
</gene>
<dbReference type="Proteomes" id="UP000780801">
    <property type="component" value="Unassembled WGS sequence"/>
</dbReference>
<sequence length="1261" mass="139601">MDSILTLFSQDTTGATLRQHLDDQDTDSIANLIIESLQGNGPVAEYGSDCTLLIKAILRASPEEEEGLKRRDQVLKGSVDWLIQAGEDEAARENGSGMNNVNVDETAEKLVNTLMDAGLSFSQPGLVQGIYAITDTIRNQRHPHRQLFALFSRAIVIVSNSETVVLPDSSEEIAGSNFKDIVLDRICTAPWNVKSVLPLASIFGDIEMSPGQLEMVIVKIMKQFKHVDATDLPILIYNLLLLSSKGHRRLVIRGMLEFFDRLDACDSSTEWQVLRSDNPKGVFRLAFSELCVIESTVILHFSFAVKQDQELGLELLKHMKSGKTAFLSSFSLECLMTMARVYRFESSVLDYLKSSILTVFKDKDRMKAEPWISQFEQISIPPVEDVFRDIIKRLPFGLEQLTQSIVQCGSQVSARTDILDHIVSRIVTKSASTPYFLDLLEFIVRDSTEELEEHLPRIKESLDCLSFLSLATAVRLMAAVKEITRLNRPFRDSLVLILRKALFSKNMESRQVALSGFMLLLKPSQTSQPKARAGSSSAGMHSGMTSEWSEYSVEILGKCLGQQGNIRLSLYIGLSELVETEPNLHSVVFEILQAQFVHFYDRTGTRVTPLLLEECITNSKTGGEPVLLEPLQFLMSGVVRSLMAIQRQPTPSRRTSMGHENITVDEQQLYECHRDMDRIILGLERAGLEDFELDKTSDFNMTTSIGMRNNMYASLLIGCYESSIEYIVLKHQFQNGPSPHGKGPSYQHRGQGEGQASLPEESADLILHLFGKMRKLHDIVREKAVLARGKKMGLLGEASVLGLECITIFMELVFSENSRDEGVSRLKRDDDFVYYITTVAQVQLSKLCTTGDLMKDSDYDFCRRLSILIVREFIVNNSQDGPKAVAAGSRGKNKTKSLLMVGIEALSSAFSAVQQAYPILFDHDPRTRRGSGEESHHPRKVMAGFLSVTLPQANGGHRPDQQAQDVVAWTTNRSIRLDLDSLAAAHIQFLQDLVILFLNEAIPLLKEAAGLLSMIELLSKYLSRTGRVSFAEENSDRTSIGRLGANEMMTIYLDQLIHWLVRLCCDQAADDVAFTKVLLSLTLQLGQECISPETSTSFLALTAHNEESTLGGEERGGASGTTGSALASIGFGNVTASSAVSRCPEAAPRLRLADDVLLTYGMNYGPQLQNLRDPSADSGSNSCATTAGMGAGGGAAAMLEDETARLWQLRREIGLETRFAMVTLGTSGAVTDLLIQHVDRTLEGLEWALGKLRYCELVVRP</sequence>
<evidence type="ECO:0000259" key="4">
    <source>
        <dbReference type="Pfam" id="PF14679"/>
    </source>
</evidence>
<feature type="domain" description="FANCI solenoid 2" evidence="3">
    <location>
        <begin position="411"/>
        <end position="518"/>
    </location>
</feature>
<feature type="region of interest" description="Disordered" evidence="1">
    <location>
        <begin position="737"/>
        <end position="757"/>
    </location>
</feature>
<feature type="non-terminal residue" evidence="6">
    <location>
        <position position="1261"/>
    </location>
</feature>
<feature type="domain" description="FANCI helical" evidence="5">
    <location>
        <begin position="553"/>
        <end position="733"/>
    </location>
</feature>
<evidence type="ECO:0000259" key="2">
    <source>
        <dbReference type="Pfam" id="PF14675"/>
    </source>
</evidence>
<dbReference type="EMBL" id="JAABOA010001498">
    <property type="protein sequence ID" value="KAF9581425.1"/>
    <property type="molecule type" value="Genomic_DNA"/>
</dbReference>
<dbReference type="Pfam" id="PF14676">
    <property type="entry name" value="FANCI_S2"/>
    <property type="match status" value="1"/>
</dbReference>
<evidence type="ECO:0000313" key="7">
    <source>
        <dbReference type="Proteomes" id="UP000780801"/>
    </source>
</evidence>
<dbReference type="InterPro" id="IPR029308">
    <property type="entry name" value="FANCI_S1"/>
</dbReference>
<organism evidence="6 7">
    <name type="scientific">Lunasporangiospora selenospora</name>
    <dbReference type="NCBI Taxonomy" id="979761"/>
    <lineage>
        <taxon>Eukaryota</taxon>
        <taxon>Fungi</taxon>
        <taxon>Fungi incertae sedis</taxon>
        <taxon>Mucoromycota</taxon>
        <taxon>Mortierellomycotina</taxon>
        <taxon>Mortierellomycetes</taxon>
        <taxon>Mortierellales</taxon>
        <taxon>Mortierellaceae</taxon>
        <taxon>Lunasporangiospora</taxon>
    </lineage>
</organism>
<dbReference type="PANTHER" id="PTHR21818:SF0">
    <property type="entry name" value="FANCONI ANEMIA GROUP I PROTEIN"/>
    <property type="match status" value="1"/>
</dbReference>
<dbReference type="InterPro" id="IPR026171">
    <property type="entry name" value="FANCI"/>
</dbReference>
<accession>A0A9P6KE58</accession>
<evidence type="ECO:0000259" key="5">
    <source>
        <dbReference type="Pfam" id="PF14680"/>
    </source>
</evidence>
<dbReference type="GO" id="GO:0070182">
    <property type="term" value="F:DNA polymerase binding"/>
    <property type="evidence" value="ECO:0007669"/>
    <property type="project" value="TreeGrafter"/>
</dbReference>
<dbReference type="PANTHER" id="PTHR21818">
    <property type="entry name" value="BC025462 PROTEIN"/>
    <property type="match status" value="1"/>
</dbReference>
<reference evidence="6" key="1">
    <citation type="journal article" date="2020" name="Fungal Divers.">
        <title>Resolving the Mortierellaceae phylogeny through synthesis of multi-gene phylogenetics and phylogenomics.</title>
        <authorList>
            <person name="Vandepol N."/>
            <person name="Liber J."/>
            <person name="Desiro A."/>
            <person name="Na H."/>
            <person name="Kennedy M."/>
            <person name="Barry K."/>
            <person name="Grigoriev I.V."/>
            <person name="Miller A.N."/>
            <person name="O'Donnell K."/>
            <person name="Stajich J.E."/>
            <person name="Bonito G."/>
        </authorList>
    </citation>
    <scope>NUCLEOTIDE SEQUENCE</scope>
    <source>
        <strain evidence="6">KOD1015</strain>
    </source>
</reference>
<dbReference type="InterPro" id="IPR029310">
    <property type="entry name" value="FANCI_HD1"/>
</dbReference>
<dbReference type="Pfam" id="PF14679">
    <property type="entry name" value="FANCI_HD1"/>
    <property type="match status" value="1"/>
</dbReference>
<protein>
    <submittedName>
        <fullName evidence="6">Uncharacterized protein</fullName>
    </submittedName>
</protein>
<dbReference type="Pfam" id="PF14675">
    <property type="entry name" value="FANCI_S1"/>
    <property type="match status" value="1"/>
</dbReference>